<dbReference type="SUPFAM" id="SSF88713">
    <property type="entry name" value="Glycoside hydrolase/deacetylase"/>
    <property type="match status" value="1"/>
</dbReference>
<dbReference type="PANTHER" id="PTHR10587:SF137">
    <property type="entry name" value="4-DEOXY-4-FORMAMIDO-L-ARABINOSE-PHOSPHOUNDECAPRENOL DEFORMYLASE ARND-RELATED"/>
    <property type="match status" value="1"/>
</dbReference>
<dbReference type="PROSITE" id="PS51677">
    <property type="entry name" value="NODB"/>
    <property type="match status" value="1"/>
</dbReference>
<name>A0A0B6AXC9_PRIM2</name>
<dbReference type="InterPro" id="IPR050248">
    <property type="entry name" value="Polysacc_deacetylase_ArnD"/>
</dbReference>
<evidence type="ECO:0000259" key="1">
    <source>
        <dbReference type="PROSITE" id="PS51677"/>
    </source>
</evidence>
<dbReference type="GeneID" id="93641991"/>
<evidence type="ECO:0000313" key="2">
    <source>
        <dbReference type="EMBL" id="AJI24544.1"/>
    </source>
</evidence>
<dbReference type="InterPro" id="IPR011330">
    <property type="entry name" value="Glyco_hydro/deAcase_b/a-brl"/>
</dbReference>
<dbReference type="EMBL" id="CP009920">
    <property type="protein sequence ID" value="AJI24544.1"/>
    <property type="molecule type" value="Genomic_DNA"/>
</dbReference>
<dbReference type="PANTHER" id="PTHR10587">
    <property type="entry name" value="GLYCOSYL TRANSFERASE-RELATED"/>
    <property type="match status" value="1"/>
</dbReference>
<accession>A0A0B6AXC9</accession>
<proteinExistence type="predicted"/>
<dbReference type="KEGG" id="bmeg:BG04_3956"/>
<protein>
    <submittedName>
        <fullName evidence="2">Polysaccharide deacetylase family protein</fullName>
    </submittedName>
</protein>
<dbReference type="AlphaFoldDB" id="A0A0B6AXC9"/>
<gene>
    <name evidence="2" type="ORF">BG04_3956</name>
</gene>
<dbReference type="RefSeq" id="WP_034653118.1">
    <property type="nucleotide sequence ID" value="NZ_BCVB01000002.1"/>
</dbReference>
<dbReference type="Gene3D" id="3.20.20.370">
    <property type="entry name" value="Glycoside hydrolase/deacetylase"/>
    <property type="match status" value="1"/>
</dbReference>
<dbReference type="Proteomes" id="UP000031829">
    <property type="component" value="Chromosome"/>
</dbReference>
<dbReference type="Pfam" id="PF01522">
    <property type="entry name" value="Polysacc_deac_1"/>
    <property type="match status" value="1"/>
</dbReference>
<dbReference type="GO" id="GO:0005975">
    <property type="term" value="P:carbohydrate metabolic process"/>
    <property type="evidence" value="ECO:0007669"/>
    <property type="project" value="InterPro"/>
</dbReference>
<dbReference type="InterPro" id="IPR002509">
    <property type="entry name" value="NODB_dom"/>
</dbReference>
<dbReference type="CDD" id="cd10959">
    <property type="entry name" value="CE4_NodB_like_3"/>
    <property type="match status" value="1"/>
</dbReference>
<feature type="domain" description="NodB homology" evidence="1">
    <location>
        <begin position="38"/>
        <end position="223"/>
    </location>
</feature>
<organism evidence="2 3">
    <name type="scientific">Priestia megaterium (strain ATCC 14581 / DSM 32 / CCUG 1817 / JCM 2506 / NBRC 15308 / NCIMB 9376 / NCTC 10342 / NRRL B-14308 / VKM B-512 / Ford 19)</name>
    <name type="common">Bacillus megaterium</name>
    <dbReference type="NCBI Taxonomy" id="1348623"/>
    <lineage>
        <taxon>Bacteria</taxon>
        <taxon>Bacillati</taxon>
        <taxon>Bacillota</taxon>
        <taxon>Bacilli</taxon>
        <taxon>Bacillales</taxon>
        <taxon>Bacillaceae</taxon>
        <taxon>Priestia</taxon>
    </lineage>
</organism>
<sequence length="232" mass="26577">MEFMIFAIIFFILLYTVIPYFLSRGLGVNVVKRGRDLSKIAFTFDDGPNPIYTPILLDLLKKNEVKATFFVVGTKAKKYPELIQRMHNEGHLIGIHNYVHHSNWFMSPWKVRNGLNNTAKVIKSITGVTPIYYRPPWGMLNLFDFMRRGKYKIILWSIMAEDWRTSGGSEKIRQRLANIKGGDVILLHDCGNTLGAESEAPRNTINALKDVLKTVQTKGFTCVRVDELVEKL</sequence>
<evidence type="ECO:0000313" key="3">
    <source>
        <dbReference type="Proteomes" id="UP000031829"/>
    </source>
</evidence>
<dbReference type="GO" id="GO:0016810">
    <property type="term" value="F:hydrolase activity, acting on carbon-nitrogen (but not peptide) bonds"/>
    <property type="evidence" value="ECO:0007669"/>
    <property type="project" value="InterPro"/>
</dbReference>
<dbReference type="HOGENOM" id="CLU_021264_0_0_9"/>
<reference evidence="2 3" key="1">
    <citation type="journal article" date="2015" name="Genome Announc.">
        <title>Complete genome sequences for 35 biothreat assay-relevant bacillus species.</title>
        <authorList>
            <person name="Johnson S.L."/>
            <person name="Daligault H.E."/>
            <person name="Davenport K.W."/>
            <person name="Jaissle J."/>
            <person name="Frey K.G."/>
            <person name="Ladner J.T."/>
            <person name="Broomall S.M."/>
            <person name="Bishop-Lilly K.A."/>
            <person name="Bruce D.C."/>
            <person name="Gibbons H.S."/>
            <person name="Coyne S.R."/>
            <person name="Lo C.C."/>
            <person name="Meincke L."/>
            <person name="Munk A.C."/>
            <person name="Koroleva G.I."/>
            <person name="Rosenzweig C.N."/>
            <person name="Palacios G.F."/>
            <person name="Redden C.L."/>
            <person name="Minogue T.D."/>
            <person name="Chain P.S."/>
        </authorList>
    </citation>
    <scope>NUCLEOTIDE SEQUENCE [LARGE SCALE GENOMIC DNA]</scope>
    <source>
        <strain evidence="3">ATCC 14581 / DSM 32 / JCM 2506 / NBRC 15308 / NCIMB 9376 / NCTC 10342 / NRRL B-14308 / VKM B-512</strain>
    </source>
</reference>